<feature type="non-terminal residue" evidence="2">
    <location>
        <position position="256"/>
    </location>
</feature>
<accession>A0A9Q0RX04</accession>
<evidence type="ECO:0000313" key="2">
    <source>
        <dbReference type="EMBL" id="KAJ6635398.1"/>
    </source>
</evidence>
<feature type="compositionally biased region" description="Basic and acidic residues" evidence="1">
    <location>
        <begin position="10"/>
        <end position="48"/>
    </location>
</feature>
<evidence type="ECO:0000256" key="1">
    <source>
        <dbReference type="SAM" id="MobiDB-lite"/>
    </source>
</evidence>
<dbReference type="EMBL" id="WJQU01000004">
    <property type="protein sequence ID" value="KAJ6635398.1"/>
    <property type="molecule type" value="Genomic_DNA"/>
</dbReference>
<feature type="non-terminal residue" evidence="2">
    <location>
        <position position="1"/>
    </location>
</feature>
<evidence type="ECO:0000313" key="3">
    <source>
        <dbReference type="Proteomes" id="UP001151699"/>
    </source>
</evidence>
<dbReference type="Proteomes" id="UP001151699">
    <property type="component" value="Chromosome C"/>
</dbReference>
<keyword evidence="3" id="KW-1185">Reference proteome</keyword>
<protein>
    <submittedName>
        <fullName evidence="2">Zinc finger matrin-type protein</fullName>
    </submittedName>
</protein>
<feature type="region of interest" description="Disordered" evidence="1">
    <location>
        <begin position="204"/>
        <end position="223"/>
    </location>
</feature>
<name>A0A9Q0RX04_9DIPT</name>
<feature type="region of interest" description="Disordered" evidence="1">
    <location>
        <begin position="1"/>
        <end position="69"/>
    </location>
</feature>
<sequence length="256" mass="28898">SRSRSRSRSGRVEKPIVRYPEFRPRVPEKESEKVDKKKISKKEQDEQKNSNSSKTESKKTVIVLKNQSTNKKLPFIGRMPVFKRQTNEEEVKKAEAAAESIGNENYHSYYDSNVQHMSMEDYDDLMPDPMQFVSLMGAAPPPPPRIPPSTVDKNEPVLPPGIDEADADLVRKTISDAPLPRKGPLPQDFQDALSIIFDQKSIQETETEKAVQPEPTIKSDAPTVPIQIVNEHSQHATELYQASTFPLPAIQRPEPD</sequence>
<organism evidence="2 3">
    <name type="scientific">Pseudolycoriella hygida</name>
    <dbReference type="NCBI Taxonomy" id="35572"/>
    <lineage>
        <taxon>Eukaryota</taxon>
        <taxon>Metazoa</taxon>
        <taxon>Ecdysozoa</taxon>
        <taxon>Arthropoda</taxon>
        <taxon>Hexapoda</taxon>
        <taxon>Insecta</taxon>
        <taxon>Pterygota</taxon>
        <taxon>Neoptera</taxon>
        <taxon>Endopterygota</taxon>
        <taxon>Diptera</taxon>
        <taxon>Nematocera</taxon>
        <taxon>Sciaroidea</taxon>
        <taxon>Sciaridae</taxon>
        <taxon>Pseudolycoriella</taxon>
    </lineage>
</organism>
<gene>
    <name evidence="2" type="ORF">Bhyg_13983</name>
</gene>
<proteinExistence type="predicted"/>
<dbReference type="OrthoDB" id="10072641at2759"/>
<comment type="caution">
    <text evidence="2">The sequence shown here is derived from an EMBL/GenBank/DDBJ whole genome shotgun (WGS) entry which is preliminary data.</text>
</comment>
<reference evidence="2" key="1">
    <citation type="submission" date="2022-07" db="EMBL/GenBank/DDBJ databases">
        <authorList>
            <person name="Trinca V."/>
            <person name="Uliana J.V.C."/>
            <person name="Torres T.T."/>
            <person name="Ward R.J."/>
            <person name="Monesi N."/>
        </authorList>
    </citation>
    <scope>NUCLEOTIDE SEQUENCE</scope>
    <source>
        <strain evidence="2">HSMRA1968</strain>
        <tissue evidence="2">Whole embryos</tissue>
    </source>
</reference>
<dbReference type="AlphaFoldDB" id="A0A9Q0RX04"/>